<keyword evidence="1" id="KW-0732">Signal</keyword>
<gene>
    <name evidence="2" type="ORF">AGERDE_LOCUS5927</name>
</gene>
<reference evidence="2" key="1">
    <citation type="submission" date="2021-06" db="EMBL/GenBank/DDBJ databases">
        <authorList>
            <person name="Kallberg Y."/>
            <person name="Tangrot J."/>
            <person name="Rosling A."/>
        </authorList>
    </citation>
    <scope>NUCLEOTIDE SEQUENCE</scope>
    <source>
        <strain evidence="2">MT106</strain>
    </source>
</reference>
<organism evidence="2 3">
    <name type="scientific">Ambispora gerdemannii</name>
    <dbReference type="NCBI Taxonomy" id="144530"/>
    <lineage>
        <taxon>Eukaryota</taxon>
        <taxon>Fungi</taxon>
        <taxon>Fungi incertae sedis</taxon>
        <taxon>Mucoromycota</taxon>
        <taxon>Glomeromycotina</taxon>
        <taxon>Glomeromycetes</taxon>
        <taxon>Archaeosporales</taxon>
        <taxon>Ambisporaceae</taxon>
        <taxon>Ambispora</taxon>
    </lineage>
</organism>
<proteinExistence type="predicted"/>
<evidence type="ECO:0000256" key="1">
    <source>
        <dbReference type="SAM" id="SignalP"/>
    </source>
</evidence>
<name>A0A9N9AK64_9GLOM</name>
<feature type="signal peptide" evidence="1">
    <location>
        <begin position="1"/>
        <end position="16"/>
    </location>
</feature>
<evidence type="ECO:0000313" key="3">
    <source>
        <dbReference type="Proteomes" id="UP000789831"/>
    </source>
</evidence>
<evidence type="ECO:0000313" key="2">
    <source>
        <dbReference type="EMBL" id="CAG8535591.1"/>
    </source>
</evidence>
<dbReference type="AlphaFoldDB" id="A0A9N9AK64"/>
<feature type="chain" id="PRO_5040508280" evidence="1">
    <location>
        <begin position="17"/>
        <end position="124"/>
    </location>
</feature>
<comment type="caution">
    <text evidence="2">The sequence shown here is derived from an EMBL/GenBank/DDBJ whole genome shotgun (WGS) entry which is preliminary data.</text>
</comment>
<dbReference type="Proteomes" id="UP000789831">
    <property type="component" value="Unassembled WGS sequence"/>
</dbReference>
<dbReference type="EMBL" id="CAJVPL010000862">
    <property type="protein sequence ID" value="CAG8535591.1"/>
    <property type="molecule type" value="Genomic_DNA"/>
</dbReference>
<dbReference type="OrthoDB" id="10398815at2759"/>
<protein>
    <submittedName>
        <fullName evidence="2">3809_t:CDS:1</fullName>
    </submittedName>
</protein>
<accession>A0A9N9AK64</accession>
<keyword evidence="3" id="KW-1185">Reference proteome</keyword>
<sequence>MTFLLLLRIIISRCAKDEDEDVRALNRIKTIIRTRTGSDIIKQQQRNCDEEKAIETKFLSIERKNSNKPMKSATTDGKHEELNKLLDECAKWAERPDVHPKAVDEVILMVEGLESDWKNGEMVK</sequence>